<feature type="region of interest" description="Disordered" evidence="1">
    <location>
        <begin position="69"/>
        <end position="109"/>
    </location>
</feature>
<sequence length="109" mass="12096">MQSDNVTAARDWANGYVQNLAPQLDDLLGPASWYKREHMQEALGISEENGVYTVPFVAAHALREQAQTDKAAHSLASRIVEQNRSRSASIPEPLEDIASGRLPRPKKEE</sequence>
<dbReference type="EMBL" id="JANHAX010000001">
    <property type="protein sequence ID" value="MDQ2088643.1"/>
    <property type="molecule type" value="Genomic_DNA"/>
</dbReference>
<dbReference type="Proteomes" id="UP001226762">
    <property type="component" value="Unassembled WGS sequence"/>
</dbReference>
<protein>
    <submittedName>
        <fullName evidence="2">Uncharacterized protein</fullName>
    </submittedName>
</protein>
<accession>A0AAE3W9Z5</accession>
<comment type="caution">
    <text evidence="2">The sequence shown here is derived from an EMBL/GenBank/DDBJ whole genome shotgun (WGS) entry which is preliminary data.</text>
</comment>
<keyword evidence="3" id="KW-1185">Reference proteome</keyword>
<evidence type="ECO:0000313" key="3">
    <source>
        <dbReference type="Proteomes" id="UP001226762"/>
    </source>
</evidence>
<name>A0AAE3W9Z5_9RHOB</name>
<proteinExistence type="predicted"/>
<evidence type="ECO:0000313" key="2">
    <source>
        <dbReference type="EMBL" id="MDQ2088643.1"/>
    </source>
</evidence>
<organism evidence="2 3">
    <name type="scientific">Marimonas arenosa</name>
    <dbReference type="NCBI Taxonomy" id="1795305"/>
    <lineage>
        <taxon>Bacteria</taxon>
        <taxon>Pseudomonadati</taxon>
        <taxon>Pseudomonadota</taxon>
        <taxon>Alphaproteobacteria</taxon>
        <taxon>Rhodobacterales</taxon>
        <taxon>Paracoccaceae</taxon>
        <taxon>Marimonas</taxon>
    </lineage>
</organism>
<gene>
    <name evidence="2" type="ORF">NO357_01840</name>
</gene>
<dbReference type="RefSeq" id="WP_306733908.1">
    <property type="nucleotide sequence ID" value="NZ_JANHAX010000001.1"/>
</dbReference>
<reference evidence="2" key="2">
    <citation type="submission" date="2023-02" db="EMBL/GenBank/DDBJ databases">
        <title>'Rhodoalgimonas zhirmunskyi' gen. nov., isolated from a red alga.</title>
        <authorList>
            <person name="Nedashkovskaya O.I."/>
            <person name="Otstavnykh N.Y."/>
            <person name="Bystritskaya E.P."/>
            <person name="Balabanova L.A."/>
            <person name="Isaeva M.P."/>
        </authorList>
    </citation>
    <scope>NUCLEOTIDE SEQUENCE</scope>
    <source>
        <strain evidence="2">KCTC 52189</strain>
    </source>
</reference>
<evidence type="ECO:0000256" key="1">
    <source>
        <dbReference type="SAM" id="MobiDB-lite"/>
    </source>
</evidence>
<reference evidence="2" key="1">
    <citation type="submission" date="2022-07" db="EMBL/GenBank/DDBJ databases">
        <authorList>
            <person name="Otstavnykh N."/>
            <person name="Isaeva M."/>
            <person name="Bystritskaya E."/>
        </authorList>
    </citation>
    <scope>NUCLEOTIDE SEQUENCE</scope>
    <source>
        <strain evidence="2">KCTC 52189</strain>
    </source>
</reference>
<dbReference type="AlphaFoldDB" id="A0AAE3W9Z5"/>